<organism evidence="2 3">
    <name type="scientific">Phyllosticta paracitricarpa</name>
    <dbReference type="NCBI Taxonomy" id="2016321"/>
    <lineage>
        <taxon>Eukaryota</taxon>
        <taxon>Fungi</taxon>
        <taxon>Dikarya</taxon>
        <taxon>Ascomycota</taxon>
        <taxon>Pezizomycotina</taxon>
        <taxon>Dothideomycetes</taxon>
        <taxon>Dothideomycetes incertae sedis</taxon>
        <taxon>Botryosphaeriales</taxon>
        <taxon>Phyllostictaceae</taxon>
        <taxon>Phyllosticta</taxon>
    </lineage>
</organism>
<evidence type="ECO:0000313" key="2">
    <source>
        <dbReference type="EMBL" id="KAK7610048.1"/>
    </source>
</evidence>
<sequence length="201" mass="22859">MPISREHIIDDVNVSPAKTDFRKRERDFDLISATFDKPDLQQFTKVVLRSKKDPMDHVTLRAATEDQQAKGVAQCVHIRVDEKALDFGHSIYLSHKVHEVQPEREMLKNLAIFPNHLSWPKGWRSKCWQAIGILKQCFNTCPCRAKKQEGKFKNSAAGNTGRSRGRKEEMHDENNNDDDDTMSLLSPGSDATVFAVAPRSN</sequence>
<accession>A0ABR1N5N3</accession>
<dbReference type="EMBL" id="JBBPBF010000020">
    <property type="protein sequence ID" value="KAK7610048.1"/>
    <property type="molecule type" value="Genomic_DNA"/>
</dbReference>
<comment type="caution">
    <text evidence="2">The sequence shown here is derived from an EMBL/GenBank/DDBJ whole genome shotgun (WGS) entry which is preliminary data.</text>
</comment>
<keyword evidence="3" id="KW-1185">Reference proteome</keyword>
<gene>
    <name evidence="2" type="ORF">JOL62DRAFT_557341</name>
</gene>
<name>A0ABR1N5N3_9PEZI</name>
<proteinExistence type="predicted"/>
<dbReference type="Proteomes" id="UP001367316">
    <property type="component" value="Unassembled WGS sequence"/>
</dbReference>
<feature type="region of interest" description="Disordered" evidence="1">
    <location>
        <begin position="149"/>
        <end position="189"/>
    </location>
</feature>
<reference evidence="2 3" key="1">
    <citation type="submission" date="2024-04" db="EMBL/GenBank/DDBJ databases">
        <title>Phyllosticta paracitricarpa is synonymous to the EU quarantine fungus P. citricarpa based on phylogenomic analyses.</title>
        <authorList>
            <consortium name="Lawrence Berkeley National Laboratory"/>
            <person name="Van ingen-buijs V.A."/>
            <person name="Van westerhoven A.C."/>
            <person name="Haridas S."/>
            <person name="Skiadas P."/>
            <person name="Martin F."/>
            <person name="Groenewald J.Z."/>
            <person name="Crous P.W."/>
            <person name="Seidl M.F."/>
        </authorList>
    </citation>
    <scope>NUCLEOTIDE SEQUENCE [LARGE SCALE GENOMIC DNA]</scope>
    <source>
        <strain evidence="2 3">CBS 141358</strain>
    </source>
</reference>
<evidence type="ECO:0000256" key="1">
    <source>
        <dbReference type="SAM" id="MobiDB-lite"/>
    </source>
</evidence>
<evidence type="ECO:0000313" key="3">
    <source>
        <dbReference type="Proteomes" id="UP001367316"/>
    </source>
</evidence>
<protein>
    <submittedName>
        <fullName evidence="2">Uncharacterized protein</fullName>
    </submittedName>
</protein>